<dbReference type="STRING" id="266940.Krad_4412"/>
<dbReference type="Proteomes" id="UP000001116">
    <property type="component" value="Chromosome"/>
</dbReference>
<evidence type="ECO:0008006" key="5">
    <source>
        <dbReference type="Google" id="ProtNLM"/>
    </source>
</evidence>
<evidence type="ECO:0000313" key="3">
    <source>
        <dbReference type="EMBL" id="ABS05871.1"/>
    </source>
</evidence>
<reference evidence="4" key="1">
    <citation type="journal article" date="2008" name="PLoS ONE">
        <title>Survival in nuclear waste, extreme resistance, and potential applications gleaned from the genome sequence of Kineococcus radiotolerans SRS30216.</title>
        <authorList>
            <person name="Bagwell C.E."/>
            <person name="Bhat S."/>
            <person name="Hawkins G.M."/>
            <person name="Smith B.W."/>
            <person name="Biswas T."/>
            <person name="Hoover T.R."/>
            <person name="Saunders E."/>
            <person name="Han C.S."/>
            <person name="Tsodikov O.V."/>
            <person name="Shimkets L.J."/>
        </authorList>
    </citation>
    <scope>NUCLEOTIDE SEQUENCE [LARGE SCALE GENOMIC DNA]</scope>
    <source>
        <strain evidence="4">ATCC BAA-149 / DSM 14245 / SRS30216</strain>
    </source>
</reference>
<organism evidence="3 4">
    <name type="scientific">Kineococcus radiotolerans (strain ATCC BAA-149 / DSM 14245 / SRS30216)</name>
    <dbReference type="NCBI Taxonomy" id="266940"/>
    <lineage>
        <taxon>Bacteria</taxon>
        <taxon>Bacillati</taxon>
        <taxon>Actinomycetota</taxon>
        <taxon>Actinomycetes</taxon>
        <taxon>Kineosporiales</taxon>
        <taxon>Kineosporiaceae</taxon>
        <taxon>Kineococcus</taxon>
    </lineage>
</organism>
<evidence type="ECO:0000313" key="4">
    <source>
        <dbReference type="Proteomes" id="UP000001116"/>
    </source>
</evidence>
<keyword evidence="4" id="KW-1185">Reference proteome</keyword>
<accession>A6WGD2</accession>
<gene>
    <name evidence="3" type="ordered locus">Krad_4412</name>
</gene>
<feature type="compositionally biased region" description="Low complexity" evidence="1">
    <location>
        <begin position="38"/>
        <end position="54"/>
    </location>
</feature>
<dbReference type="RefSeq" id="WP_012085827.1">
    <property type="nucleotide sequence ID" value="NC_009664.2"/>
</dbReference>
<proteinExistence type="predicted"/>
<evidence type="ECO:0000256" key="1">
    <source>
        <dbReference type="SAM" id="MobiDB-lite"/>
    </source>
</evidence>
<evidence type="ECO:0000256" key="2">
    <source>
        <dbReference type="SAM" id="SignalP"/>
    </source>
</evidence>
<protein>
    <recommendedName>
        <fullName evidence="5">DUF3298 domain-containing protein</fullName>
    </recommendedName>
</protein>
<sequence length="267" mass="27435">MSASRPVVRRAAALLAVTAVGLTACGADRTTPAAAGDATVPSASSSPPATPVATFPGSTASPASAALPWTETRLTGTAGSLTWDVVLPRFAGAPVADEVNRRVVASAEDVVERARTTVQDGDPPRTITGRGVVTTNDGRTAQVLLEVVDGTEGTAHPTTTLASTVVDVRRGRPVTLDVLFTDPPAALADLAPVVEDLAAARGEPVTAPEGLTPEVGNWATWQSGPDGLAFSFQDFQLGGHGTRSYVVPWAEAEALLTDEARELLVPR</sequence>
<dbReference type="HOGENOM" id="CLU_1041226_0_0_11"/>
<dbReference type="OrthoDB" id="4371734at2"/>
<feature type="chain" id="PRO_5002702095" description="DUF3298 domain-containing protein" evidence="2">
    <location>
        <begin position="27"/>
        <end position="267"/>
    </location>
</feature>
<feature type="region of interest" description="Disordered" evidence="1">
    <location>
        <begin position="32"/>
        <end position="63"/>
    </location>
</feature>
<feature type="signal peptide" evidence="2">
    <location>
        <begin position="1"/>
        <end position="26"/>
    </location>
</feature>
<keyword evidence="2" id="KW-0732">Signal</keyword>
<dbReference type="EMBL" id="CP000750">
    <property type="protein sequence ID" value="ABS05871.1"/>
    <property type="molecule type" value="Genomic_DNA"/>
</dbReference>
<dbReference type="AlphaFoldDB" id="A6WGD2"/>
<dbReference type="eggNOG" id="ENOG502ZQZE">
    <property type="taxonomic scope" value="Bacteria"/>
</dbReference>
<name>A6WGD2_KINRD</name>
<dbReference type="PROSITE" id="PS51257">
    <property type="entry name" value="PROKAR_LIPOPROTEIN"/>
    <property type="match status" value="1"/>
</dbReference>
<dbReference type="KEGG" id="kra:Krad_4412"/>